<dbReference type="InterPro" id="IPR001851">
    <property type="entry name" value="ABC_transp_permease"/>
</dbReference>
<keyword evidence="8" id="KW-1185">Reference proteome</keyword>
<feature type="transmembrane region" description="Helical" evidence="6">
    <location>
        <begin position="179"/>
        <end position="199"/>
    </location>
</feature>
<feature type="transmembrane region" description="Helical" evidence="6">
    <location>
        <begin position="238"/>
        <end position="258"/>
    </location>
</feature>
<feature type="transmembrane region" description="Helical" evidence="6">
    <location>
        <begin position="60"/>
        <end position="78"/>
    </location>
</feature>
<feature type="transmembrane region" description="Helical" evidence="6">
    <location>
        <begin position="205"/>
        <end position="226"/>
    </location>
</feature>
<dbReference type="CDD" id="cd06574">
    <property type="entry name" value="TM_PBP1_branched-chain-AA_like"/>
    <property type="match status" value="1"/>
</dbReference>
<keyword evidence="2" id="KW-1003">Cell membrane</keyword>
<organism evidence="7 8">
    <name type="scientific">Olivibacter ginsenosidimutans</name>
    <dbReference type="NCBI Taxonomy" id="1176537"/>
    <lineage>
        <taxon>Bacteria</taxon>
        <taxon>Pseudomonadati</taxon>
        <taxon>Bacteroidota</taxon>
        <taxon>Sphingobacteriia</taxon>
        <taxon>Sphingobacteriales</taxon>
        <taxon>Sphingobacteriaceae</taxon>
        <taxon>Olivibacter</taxon>
    </lineage>
</organism>
<evidence type="ECO:0000256" key="6">
    <source>
        <dbReference type="SAM" id="Phobius"/>
    </source>
</evidence>
<evidence type="ECO:0000313" key="8">
    <source>
        <dbReference type="Proteomes" id="UP001501411"/>
    </source>
</evidence>
<evidence type="ECO:0000313" key="7">
    <source>
        <dbReference type="EMBL" id="GAA4788153.1"/>
    </source>
</evidence>
<keyword evidence="4 6" id="KW-1133">Transmembrane helix</keyword>
<evidence type="ECO:0000256" key="5">
    <source>
        <dbReference type="ARBA" id="ARBA00023136"/>
    </source>
</evidence>
<evidence type="ECO:0000256" key="1">
    <source>
        <dbReference type="ARBA" id="ARBA00004651"/>
    </source>
</evidence>
<dbReference type="Pfam" id="PF02653">
    <property type="entry name" value="BPD_transp_2"/>
    <property type="match status" value="1"/>
</dbReference>
<name>A0ABP9AZG2_9SPHI</name>
<proteinExistence type="predicted"/>
<reference evidence="8" key="1">
    <citation type="journal article" date="2019" name="Int. J. Syst. Evol. Microbiol.">
        <title>The Global Catalogue of Microorganisms (GCM) 10K type strain sequencing project: providing services to taxonomists for standard genome sequencing and annotation.</title>
        <authorList>
            <consortium name="The Broad Institute Genomics Platform"/>
            <consortium name="The Broad Institute Genome Sequencing Center for Infectious Disease"/>
            <person name="Wu L."/>
            <person name="Ma J."/>
        </authorList>
    </citation>
    <scope>NUCLEOTIDE SEQUENCE [LARGE SCALE GENOMIC DNA]</scope>
    <source>
        <strain evidence="8">JCM 18200</strain>
    </source>
</reference>
<feature type="transmembrane region" description="Helical" evidence="6">
    <location>
        <begin position="6"/>
        <end position="25"/>
    </location>
</feature>
<accession>A0ABP9AZG2</accession>
<evidence type="ECO:0000256" key="2">
    <source>
        <dbReference type="ARBA" id="ARBA00022475"/>
    </source>
</evidence>
<keyword evidence="5 6" id="KW-0472">Membrane</keyword>
<sequence>MDFYLAAIVQGLCLVPMGLGIYITMKIFNFPDITTDGSYTLGAVICAVGLTHHVPLSILIPLIFFGGAIAGTLTAWVHTRLKINALLSGILVMTGLYSINLTLLGRSNIPLLAYTNLFTPIFDINPLLNQLVITASMVLLLICGLSYLLRTDFGIAMRATGNNEVMVRSLGVNTATMKWIGLALTNAMVAFSGSLMAQFQGFTDINMGIGIVISGLGSVMIAEAIIRWFATEKIGIHLLFVAMGVIIFQLVLAFTLSIGIDATLLKLLTSCFVLLIVALPTGNWFSSLKRFY</sequence>
<feature type="transmembrane region" description="Helical" evidence="6">
    <location>
        <begin position="127"/>
        <end position="149"/>
    </location>
</feature>
<dbReference type="Proteomes" id="UP001501411">
    <property type="component" value="Unassembled WGS sequence"/>
</dbReference>
<evidence type="ECO:0000256" key="3">
    <source>
        <dbReference type="ARBA" id="ARBA00022692"/>
    </source>
</evidence>
<feature type="transmembrane region" description="Helical" evidence="6">
    <location>
        <begin position="264"/>
        <end position="285"/>
    </location>
</feature>
<protein>
    <submittedName>
        <fullName evidence="7">ABC transporter permease</fullName>
    </submittedName>
</protein>
<evidence type="ECO:0000256" key="4">
    <source>
        <dbReference type="ARBA" id="ARBA00022989"/>
    </source>
</evidence>
<feature type="transmembrane region" description="Helical" evidence="6">
    <location>
        <begin position="85"/>
        <end position="107"/>
    </location>
</feature>
<comment type="caution">
    <text evidence="7">The sequence shown here is derived from an EMBL/GenBank/DDBJ whole genome shotgun (WGS) entry which is preliminary data.</text>
</comment>
<comment type="subcellular location">
    <subcellularLocation>
        <location evidence="1">Cell membrane</location>
        <topology evidence="1">Multi-pass membrane protein</topology>
    </subcellularLocation>
</comment>
<keyword evidence="3 6" id="KW-0812">Transmembrane</keyword>
<dbReference type="PANTHER" id="PTHR32196:SF69">
    <property type="entry name" value="BRANCHED-CHAIN AMINO ACID TRANSPORT SYSTEM, PERMEASE PROTEIN"/>
    <property type="match status" value="1"/>
</dbReference>
<dbReference type="EMBL" id="BAABIQ010000008">
    <property type="protein sequence ID" value="GAA4788153.1"/>
    <property type="molecule type" value="Genomic_DNA"/>
</dbReference>
<gene>
    <name evidence="7" type="ORF">GCM10023231_15420</name>
</gene>
<dbReference type="RefSeq" id="WP_345231174.1">
    <property type="nucleotide sequence ID" value="NZ_BAABIQ010000008.1"/>
</dbReference>
<dbReference type="PANTHER" id="PTHR32196">
    <property type="entry name" value="ABC TRANSPORTER PERMEASE PROTEIN YPHD-RELATED-RELATED"/>
    <property type="match status" value="1"/>
</dbReference>